<keyword evidence="8" id="KW-0812">Transmembrane</keyword>
<dbReference type="InterPro" id="IPR016098">
    <property type="entry name" value="CAP/MinC_C"/>
</dbReference>
<keyword evidence="8" id="KW-1133">Transmembrane helix</keyword>
<dbReference type="AlphaFoldDB" id="A0A4S4E510"/>
<keyword evidence="6" id="KW-0206">Cytoskeleton</keyword>
<dbReference type="Gene3D" id="2.160.20.70">
    <property type="match status" value="1"/>
</dbReference>
<protein>
    <recommendedName>
        <fullName evidence="4">TBCC domain-containing protein 1</fullName>
    </recommendedName>
</protein>
<accession>A0A4S4E510</accession>
<comment type="subcellular location">
    <subcellularLocation>
        <location evidence="1">Cytoplasm</location>
        <location evidence="1">Cytoskeleton</location>
        <location evidence="1">Microtubule organizing center</location>
        <location evidence="1">Centrosome</location>
    </subcellularLocation>
    <subcellularLocation>
        <location evidence="2">Cytoplasm</location>
        <location evidence="2">Cytoskeleton</location>
        <location evidence="2">Spindle pole</location>
    </subcellularLocation>
</comment>
<dbReference type="SMART" id="SM00673">
    <property type="entry name" value="CARP"/>
    <property type="match status" value="1"/>
</dbReference>
<dbReference type="InterPro" id="IPR039589">
    <property type="entry name" value="TBCC1"/>
</dbReference>
<keyword evidence="11" id="KW-1185">Reference proteome</keyword>
<evidence type="ECO:0000256" key="4">
    <source>
        <dbReference type="ARBA" id="ARBA00017559"/>
    </source>
</evidence>
<dbReference type="EMBL" id="SDRB02007806">
    <property type="protein sequence ID" value="THG10604.1"/>
    <property type="molecule type" value="Genomic_DNA"/>
</dbReference>
<dbReference type="InterPro" id="IPR012945">
    <property type="entry name" value="Tubulin-bd_cofactor_C_dom"/>
</dbReference>
<proteinExistence type="inferred from homology"/>
<gene>
    <name evidence="10" type="ORF">TEA_017369</name>
</gene>
<dbReference type="Proteomes" id="UP000306102">
    <property type="component" value="Unassembled WGS sequence"/>
</dbReference>
<comment type="similarity">
    <text evidence="3">Belongs to the TBCC family.</text>
</comment>
<evidence type="ECO:0000256" key="5">
    <source>
        <dbReference type="ARBA" id="ARBA00022490"/>
    </source>
</evidence>
<dbReference type="STRING" id="542762.A0A4S4E510"/>
<feature type="region of interest" description="Disordered" evidence="7">
    <location>
        <begin position="1"/>
        <end position="20"/>
    </location>
</feature>
<organism evidence="10 11">
    <name type="scientific">Camellia sinensis var. sinensis</name>
    <name type="common">China tea</name>
    <dbReference type="NCBI Taxonomy" id="542762"/>
    <lineage>
        <taxon>Eukaryota</taxon>
        <taxon>Viridiplantae</taxon>
        <taxon>Streptophyta</taxon>
        <taxon>Embryophyta</taxon>
        <taxon>Tracheophyta</taxon>
        <taxon>Spermatophyta</taxon>
        <taxon>Magnoliopsida</taxon>
        <taxon>eudicotyledons</taxon>
        <taxon>Gunneridae</taxon>
        <taxon>Pentapetalae</taxon>
        <taxon>asterids</taxon>
        <taxon>Ericales</taxon>
        <taxon>Theaceae</taxon>
        <taxon>Camellia</taxon>
    </lineage>
</organism>
<evidence type="ECO:0000256" key="2">
    <source>
        <dbReference type="ARBA" id="ARBA00004647"/>
    </source>
</evidence>
<evidence type="ECO:0000256" key="3">
    <source>
        <dbReference type="ARBA" id="ARBA00008848"/>
    </source>
</evidence>
<comment type="caution">
    <text evidence="10">The sequence shown here is derived from an EMBL/GenBank/DDBJ whole genome shotgun (WGS) entry which is preliminary data.</text>
</comment>
<evidence type="ECO:0000313" key="10">
    <source>
        <dbReference type="EMBL" id="THG10604.1"/>
    </source>
</evidence>
<dbReference type="InterPro" id="IPR006599">
    <property type="entry name" value="CARP_motif"/>
</dbReference>
<feature type="transmembrane region" description="Helical" evidence="8">
    <location>
        <begin position="242"/>
        <end position="265"/>
    </location>
</feature>
<keyword evidence="8" id="KW-0472">Membrane</keyword>
<evidence type="ECO:0000256" key="7">
    <source>
        <dbReference type="SAM" id="MobiDB-lite"/>
    </source>
</evidence>
<evidence type="ECO:0000256" key="6">
    <source>
        <dbReference type="ARBA" id="ARBA00023212"/>
    </source>
</evidence>
<evidence type="ECO:0000256" key="1">
    <source>
        <dbReference type="ARBA" id="ARBA00004300"/>
    </source>
</evidence>
<feature type="compositionally biased region" description="Low complexity" evidence="7">
    <location>
        <begin position="7"/>
        <end position="18"/>
    </location>
</feature>
<keyword evidence="5" id="KW-0963">Cytoplasm</keyword>
<sequence length="397" mass="43658">MSDSIEPSTPSTSSTNTTAYIHPRREPFEHGLIPIPKLIFSDGTQTLGPLRDKLVERSTQSPNHRVDSIAISDILQISLDHARLVLDTIATVLHSDSDPIVAAKPSEIEEIGVDVNDLVLFLYVQSYKRLLPRTHKDSAAVADVWPSTSAFDGYLSALSPLQLVRSNSRRFMPSQADEEAHQLSYLQKHLANILSLSADVARPSPATCLNAIGSLCHVGFQLFWTSSAGLCIGLRLMGLGCLWWFMAFVGLSMSDIIIYITYLIFYSFSSLVSKEYVPFQIRLSMDGGWESVINCHESVIYILAPLRYATIYGCSDTTIVLGAVGKAVRVEHCERVHVIVAAKRICIANCRVHGGDGEGGRRRRLGKIVETSETEAEAEAAPIVVPHFPVNSNLPRL</sequence>
<name>A0A4S4E510_CAMSN</name>
<evidence type="ECO:0000313" key="11">
    <source>
        <dbReference type="Proteomes" id="UP000306102"/>
    </source>
</evidence>
<reference evidence="10 11" key="1">
    <citation type="journal article" date="2018" name="Proc. Natl. Acad. Sci. U.S.A.">
        <title>Draft genome sequence of Camellia sinensis var. sinensis provides insights into the evolution of the tea genome and tea quality.</title>
        <authorList>
            <person name="Wei C."/>
            <person name="Yang H."/>
            <person name="Wang S."/>
            <person name="Zhao J."/>
            <person name="Liu C."/>
            <person name="Gao L."/>
            <person name="Xia E."/>
            <person name="Lu Y."/>
            <person name="Tai Y."/>
            <person name="She G."/>
            <person name="Sun J."/>
            <person name="Cao H."/>
            <person name="Tong W."/>
            <person name="Gao Q."/>
            <person name="Li Y."/>
            <person name="Deng W."/>
            <person name="Jiang X."/>
            <person name="Wang W."/>
            <person name="Chen Q."/>
            <person name="Zhang S."/>
            <person name="Li H."/>
            <person name="Wu J."/>
            <person name="Wang P."/>
            <person name="Li P."/>
            <person name="Shi C."/>
            <person name="Zheng F."/>
            <person name="Jian J."/>
            <person name="Huang B."/>
            <person name="Shan D."/>
            <person name="Shi M."/>
            <person name="Fang C."/>
            <person name="Yue Y."/>
            <person name="Li F."/>
            <person name="Li D."/>
            <person name="Wei S."/>
            <person name="Han B."/>
            <person name="Jiang C."/>
            <person name="Yin Y."/>
            <person name="Xia T."/>
            <person name="Zhang Z."/>
            <person name="Bennetzen J.L."/>
            <person name="Zhao S."/>
            <person name="Wan X."/>
        </authorList>
    </citation>
    <scope>NUCLEOTIDE SEQUENCE [LARGE SCALE GENOMIC DNA]</scope>
    <source>
        <strain evidence="11">cv. Shuchazao</strain>
        <tissue evidence="10">Leaf</tissue>
    </source>
</reference>
<dbReference type="Pfam" id="PF07986">
    <property type="entry name" value="TBCC"/>
    <property type="match status" value="1"/>
</dbReference>
<evidence type="ECO:0000259" key="9">
    <source>
        <dbReference type="PROSITE" id="PS51329"/>
    </source>
</evidence>
<evidence type="ECO:0000256" key="8">
    <source>
        <dbReference type="SAM" id="Phobius"/>
    </source>
</evidence>
<dbReference type="PANTHER" id="PTHR16052:SF0">
    <property type="entry name" value="TBCC DOMAIN-CONTAINING PROTEIN 1"/>
    <property type="match status" value="1"/>
</dbReference>
<feature type="domain" description="C-CAP/cofactor C-like" evidence="9">
    <location>
        <begin position="241"/>
        <end position="397"/>
    </location>
</feature>
<dbReference type="GO" id="GO:0000922">
    <property type="term" value="C:spindle pole"/>
    <property type="evidence" value="ECO:0007669"/>
    <property type="project" value="UniProtKB-SubCell"/>
</dbReference>
<dbReference type="InterPro" id="IPR017901">
    <property type="entry name" value="C-CAP_CF_C-like"/>
</dbReference>
<dbReference type="PROSITE" id="PS51329">
    <property type="entry name" value="C_CAP_COFACTOR_C"/>
    <property type="match status" value="1"/>
</dbReference>
<dbReference type="PANTHER" id="PTHR16052">
    <property type="entry name" value="TBCC DOMAIN-CONTAINING PROTEIN 1"/>
    <property type="match status" value="1"/>
</dbReference>